<accession>A0A931B008</accession>
<protein>
    <submittedName>
        <fullName evidence="3">Ricin-type beta-trefoil lectin domain protein</fullName>
    </submittedName>
</protein>
<sequence>MSTLQNLASPVRRNARRKAAAAGTVAAMAVGLTLAFGAPAQANSQPSYYNGILRSWAQGNCLDIQPGTSNVYTSGCVSGDVWQDWSVALADGGSGTSLITNDATGQCLDVKPGTWNGSTGALYVSNCVPGDIWQQWLLGGNGTSAPVWNIENSATSACLDANQPQALPYINSYCYSGGYQDWKPGF</sequence>
<keyword evidence="4" id="KW-1185">Reference proteome</keyword>
<evidence type="ECO:0000313" key="4">
    <source>
        <dbReference type="Proteomes" id="UP000657385"/>
    </source>
</evidence>
<dbReference type="SUPFAM" id="SSF50370">
    <property type="entry name" value="Ricin B-like lectins"/>
    <property type="match status" value="1"/>
</dbReference>
<dbReference type="CDD" id="cd23415">
    <property type="entry name" value="beta-trefoil_Ricin_AH"/>
    <property type="match status" value="1"/>
</dbReference>
<dbReference type="PROSITE" id="PS50231">
    <property type="entry name" value="RICIN_B_LECTIN"/>
    <property type="match status" value="1"/>
</dbReference>
<feature type="signal peptide" evidence="1">
    <location>
        <begin position="1"/>
        <end position="42"/>
    </location>
</feature>
<dbReference type="Gene3D" id="2.80.10.50">
    <property type="match status" value="1"/>
</dbReference>
<evidence type="ECO:0000259" key="2">
    <source>
        <dbReference type="Pfam" id="PF00652"/>
    </source>
</evidence>
<keyword evidence="1" id="KW-0732">Signal</keyword>
<dbReference type="Proteomes" id="UP000657385">
    <property type="component" value="Unassembled WGS sequence"/>
</dbReference>
<comment type="caution">
    <text evidence="3">The sequence shown here is derived from an EMBL/GenBank/DDBJ whole genome shotgun (WGS) entry which is preliminary data.</text>
</comment>
<feature type="chain" id="PRO_5036976934" evidence="1">
    <location>
        <begin position="43"/>
        <end position="186"/>
    </location>
</feature>
<reference evidence="3" key="1">
    <citation type="submission" date="2020-11" db="EMBL/GenBank/DDBJ databases">
        <title>Isolation and identification of active actinomycetes.</title>
        <authorList>
            <person name="Yu B."/>
        </authorList>
    </citation>
    <scope>NUCLEOTIDE SEQUENCE</scope>
    <source>
        <strain evidence="3">NEAU-YB345</strain>
    </source>
</reference>
<proteinExistence type="predicted"/>
<evidence type="ECO:0000313" key="3">
    <source>
        <dbReference type="EMBL" id="MBF9066622.1"/>
    </source>
</evidence>
<dbReference type="Pfam" id="PF00652">
    <property type="entry name" value="Ricin_B_lectin"/>
    <property type="match status" value="1"/>
</dbReference>
<dbReference type="AlphaFoldDB" id="A0A931B008"/>
<gene>
    <name evidence="3" type="ORF">I2501_01050</name>
</gene>
<dbReference type="EMBL" id="JADPRT010000001">
    <property type="protein sequence ID" value="MBF9066622.1"/>
    <property type="molecule type" value="Genomic_DNA"/>
</dbReference>
<dbReference type="InterPro" id="IPR000772">
    <property type="entry name" value="Ricin_B_lectin"/>
</dbReference>
<dbReference type="InterPro" id="IPR035992">
    <property type="entry name" value="Ricin_B-like_lectins"/>
</dbReference>
<name>A0A931B008_9ACTN</name>
<organism evidence="3 4">
    <name type="scientific">Streptacidiphilus fuscans</name>
    <dbReference type="NCBI Taxonomy" id="2789292"/>
    <lineage>
        <taxon>Bacteria</taxon>
        <taxon>Bacillati</taxon>
        <taxon>Actinomycetota</taxon>
        <taxon>Actinomycetes</taxon>
        <taxon>Kitasatosporales</taxon>
        <taxon>Streptomycetaceae</taxon>
        <taxon>Streptacidiphilus</taxon>
    </lineage>
</organism>
<feature type="domain" description="Ricin B lectin" evidence="2">
    <location>
        <begin position="51"/>
        <end position="182"/>
    </location>
</feature>
<evidence type="ECO:0000256" key="1">
    <source>
        <dbReference type="SAM" id="SignalP"/>
    </source>
</evidence>
<dbReference type="RefSeq" id="WP_196191817.1">
    <property type="nucleotide sequence ID" value="NZ_JADPRT010000001.1"/>
</dbReference>